<feature type="region of interest" description="Disordered" evidence="1">
    <location>
        <begin position="52"/>
        <end position="71"/>
    </location>
</feature>
<accession>A0ABN7ATK5</accession>
<dbReference type="Proteomes" id="UP001307889">
    <property type="component" value="Chromosome 4"/>
</dbReference>
<organism evidence="2 3">
    <name type="scientific">Nesidiocoris tenuis</name>
    <dbReference type="NCBI Taxonomy" id="355587"/>
    <lineage>
        <taxon>Eukaryota</taxon>
        <taxon>Metazoa</taxon>
        <taxon>Ecdysozoa</taxon>
        <taxon>Arthropoda</taxon>
        <taxon>Hexapoda</taxon>
        <taxon>Insecta</taxon>
        <taxon>Pterygota</taxon>
        <taxon>Neoptera</taxon>
        <taxon>Paraneoptera</taxon>
        <taxon>Hemiptera</taxon>
        <taxon>Heteroptera</taxon>
        <taxon>Panheteroptera</taxon>
        <taxon>Cimicomorpha</taxon>
        <taxon>Miridae</taxon>
        <taxon>Dicyphina</taxon>
        <taxon>Nesidiocoris</taxon>
    </lineage>
</organism>
<evidence type="ECO:0000256" key="1">
    <source>
        <dbReference type="SAM" id="MobiDB-lite"/>
    </source>
</evidence>
<feature type="region of interest" description="Disordered" evidence="1">
    <location>
        <begin position="1"/>
        <end position="31"/>
    </location>
</feature>
<reference evidence="2 3" key="1">
    <citation type="submission" date="2023-09" db="EMBL/GenBank/DDBJ databases">
        <title>Nesidiocoris tenuis whole genome shotgun sequence.</title>
        <authorList>
            <person name="Shibata T."/>
            <person name="Shimoda M."/>
            <person name="Kobayashi T."/>
            <person name="Uehara T."/>
        </authorList>
    </citation>
    <scope>NUCLEOTIDE SEQUENCE [LARGE SCALE GENOMIC DNA]</scope>
    <source>
        <strain evidence="2 3">Japan</strain>
    </source>
</reference>
<dbReference type="EMBL" id="AP028912">
    <property type="protein sequence ID" value="BES93742.1"/>
    <property type="molecule type" value="Genomic_DNA"/>
</dbReference>
<proteinExistence type="predicted"/>
<keyword evidence="3" id="KW-1185">Reference proteome</keyword>
<protein>
    <submittedName>
        <fullName evidence="2">Uncharacterized protein</fullName>
    </submittedName>
</protein>
<sequence length="124" mass="13761">MTQGPRVGTAESAASERGNAGETTGGRETESGRRLCRVGLWWMASSSAGAAELAPGNTLPTAAEKEEESGREREVYESLILQLFGYSFTFRDVYGLPNDRAIKFHAKKWFPRSLLNFLEYSHIE</sequence>
<evidence type="ECO:0000313" key="3">
    <source>
        <dbReference type="Proteomes" id="UP001307889"/>
    </source>
</evidence>
<name>A0ABN7ATK5_9HEMI</name>
<gene>
    <name evidence="2" type="ORF">NTJ_06552</name>
</gene>
<evidence type="ECO:0000313" key="2">
    <source>
        <dbReference type="EMBL" id="BES93742.1"/>
    </source>
</evidence>